<reference evidence="2 3" key="1">
    <citation type="submission" date="2024-02" db="EMBL/GenBank/DDBJ databases">
        <authorList>
            <person name="Chen Y."/>
            <person name="Shah S."/>
            <person name="Dougan E. K."/>
            <person name="Thang M."/>
            <person name="Chan C."/>
        </authorList>
    </citation>
    <scope>NUCLEOTIDE SEQUENCE [LARGE SCALE GENOMIC DNA]</scope>
</reference>
<protein>
    <submittedName>
        <fullName evidence="2">Uncharacterized protein</fullName>
    </submittedName>
</protein>
<keyword evidence="3" id="KW-1185">Reference proteome</keyword>
<comment type="caution">
    <text evidence="2">The sequence shown here is derived from an EMBL/GenBank/DDBJ whole genome shotgun (WGS) entry which is preliminary data.</text>
</comment>
<feature type="region of interest" description="Disordered" evidence="1">
    <location>
        <begin position="610"/>
        <end position="635"/>
    </location>
</feature>
<dbReference type="EMBL" id="CAXAMN010023584">
    <property type="protein sequence ID" value="CAK9078742.1"/>
    <property type="molecule type" value="Genomic_DNA"/>
</dbReference>
<sequence length="681" mass="77757">MLQPPPHRQKHVWHAQIRPNMTTYDLAACLRLLLQSIHQGDEVEWQGCLWRVELLHEDRTVTLVEPPSTGGASGGAARRRVLLRDCRLRLPRGAFRQKKTLRRENLELLKSEDHGRLDATGKGWRNQTRVQPVDRVGCHFILPMALSRPVPPNVTVQRVTLDAVGMDQGWGNTGDSGLLVQLRRAGGDEEEEPLLGIVYDRRRSTRQEHRATSEELRGPFAPTAGDQFRVLLRCPNYPGWNAFCSRLSLRVDCLQEVEEELPWSLSDHWLQEREKAFFRLWAALAEDEYVTLDHSHLSLAGQQQQHVWSAKITDSRSAELLTSRFELLSRHSDARDPALTADALRRATQLLTKLQRNEGAVGAPAQAAERSARYAELTGYVHRTFDGLEQHPKLFPAVVRQYADCVDDCIYRWEREIHNMHDLVTGEVTGSDALDAEDEVLRVLYRQRRQMAEEILHHTKGVTETADMHFESHFYASIHFGLAEQLTARRDPHRLTYLSLDSRVRPDVLQARLFQDYVPSRLRRALREEIFESKMRGAQALREKLTDWLSGHIPEGFREDESPDARREAWLYGYCHDANFRVTNEALNYMMCCMHILSAHPLILQAAGQHLAPPTPPGSARADTEPAVEGEGAGTAGRLRFYTPGKRPTWNLMAWTFEPEDLFCSTTRRGFQVPCGSLLKV</sequence>
<dbReference type="Proteomes" id="UP001642484">
    <property type="component" value="Unassembled WGS sequence"/>
</dbReference>
<accession>A0ABP0PT03</accession>
<gene>
    <name evidence="2" type="ORF">CCMP2556_LOCUS38821</name>
</gene>
<name>A0ABP0PT03_9DINO</name>
<evidence type="ECO:0000256" key="1">
    <source>
        <dbReference type="SAM" id="MobiDB-lite"/>
    </source>
</evidence>
<proteinExistence type="predicted"/>
<organism evidence="2 3">
    <name type="scientific">Durusdinium trenchii</name>
    <dbReference type="NCBI Taxonomy" id="1381693"/>
    <lineage>
        <taxon>Eukaryota</taxon>
        <taxon>Sar</taxon>
        <taxon>Alveolata</taxon>
        <taxon>Dinophyceae</taxon>
        <taxon>Suessiales</taxon>
        <taxon>Symbiodiniaceae</taxon>
        <taxon>Durusdinium</taxon>
    </lineage>
</organism>
<evidence type="ECO:0000313" key="3">
    <source>
        <dbReference type="Proteomes" id="UP001642484"/>
    </source>
</evidence>
<evidence type="ECO:0000313" key="2">
    <source>
        <dbReference type="EMBL" id="CAK9078742.1"/>
    </source>
</evidence>